<feature type="domain" description="CD-NTase-associated protein 12/Pycsar effector protein TIR" evidence="1">
    <location>
        <begin position="205"/>
        <end position="323"/>
    </location>
</feature>
<dbReference type="InterPro" id="IPR019302">
    <property type="entry name" value="CAP12/PCTIR_TIR_dom"/>
</dbReference>
<dbReference type="AlphaFoldDB" id="A0AB74A812"/>
<evidence type="ECO:0000313" key="3">
    <source>
        <dbReference type="Proteomes" id="UP000267978"/>
    </source>
</evidence>
<accession>A0AB74A812</accession>
<organism evidence="2 3">
    <name type="scientific">Pseudomonas syringae pv. lapsa</name>
    <dbReference type="NCBI Taxonomy" id="199201"/>
    <lineage>
        <taxon>Bacteria</taxon>
        <taxon>Pseudomonadati</taxon>
        <taxon>Pseudomonadota</taxon>
        <taxon>Gammaproteobacteria</taxon>
        <taxon>Pseudomonadales</taxon>
        <taxon>Pseudomonadaceae</taxon>
        <taxon>Pseudomonas</taxon>
        <taxon>Pseudomonas syringae</taxon>
    </lineage>
</organism>
<dbReference type="GO" id="GO:0050135">
    <property type="term" value="F:NADP+ nucleosidase activity"/>
    <property type="evidence" value="ECO:0007669"/>
    <property type="project" value="InterPro"/>
</dbReference>
<sequence>MVTDENYSPTLLIASRLPYGECFPSARPRTAICQLWPFPISANVLYQLKKGSADMARAKPPADTNAPKLQLAPQAIERGITRLDECISELEAFDIQTLGKGSCPELKALEVSIQSTLIRYFGENTSAYKLYSGATGLGHFPMVWAIGGGHAPPVDYVTPVRRNISEAVALLKQAQRALKEDLAEHEQSIEIGSSAEKAAVVLSNRVFVVHGHDEAALQGLARFLEKLGLEAIILKEQPDQGRTIIEKFEETADDIGFAVVLLTPDDLGASVNAETPDARARQNVIFELGYFAAKLGRGRVCLLRKGHVEIPSDLYGVIYSDMDPADGWKAKLVSELKAAKLDFDANRFWQ</sequence>
<protein>
    <submittedName>
        <fullName evidence="2">Nucleotide-binding protein containing TIR-like domain-containing protein</fullName>
    </submittedName>
</protein>
<gene>
    <name evidence="2" type="ORF">ALQ98_02531</name>
</gene>
<dbReference type="Pfam" id="PF10137">
    <property type="entry name" value="CAP12-PCTIR_TIR"/>
    <property type="match status" value="1"/>
</dbReference>
<evidence type="ECO:0000259" key="1">
    <source>
        <dbReference type="Pfam" id="PF10137"/>
    </source>
</evidence>
<dbReference type="Proteomes" id="UP000267978">
    <property type="component" value="Unassembled WGS sequence"/>
</dbReference>
<name>A0AB74A812_PSESX</name>
<proteinExistence type="predicted"/>
<comment type="caution">
    <text evidence="2">The sequence shown here is derived from an EMBL/GenBank/DDBJ whole genome shotgun (WGS) entry which is preliminary data.</text>
</comment>
<evidence type="ECO:0000313" key="2">
    <source>
        <dbReference type="EMBL" id="RML26880.1"/>
    </source>
</evidence>
<dbReference type="EMBL" id="RBNO01000043">
    <property type="protein sequence ID" value="RML26880.1"/>
    <property type="molecule type" value="Genomic_DNA"/>
</dbReference>
<reference evidence="2 3" key="1">
    <citation type="submission" date="2018-08" db="EMBL/GenBank/DDBJ databases">
        <title>Recombination of ecologically and evolutionarily significant loci maintains genetic cohesion in the Pseudomonas syringae species complex.</title>
        <authorList>
            <person name="Dillon M."/>
            <person name="Thakur S."/>
            <person name="Almeida R.N.D."/>
            <person name="Weir B.S."/>
            <person name="Guttman D.S."/>
        </authorList>
    </citation>
    <scope>NUCLEOTIDE SEQUENCE [LARGE SCALE GENOMIC DNA]</scope>
    <source>
        <strain evidence="2 3">ICMP 3946</strain>
    </source>
</reference>